<gene>
    <name evidence="3" type="ORF">K8F61_14565</name>
</gene>
<dbReference type="InterPro" id="IPR011991">
    <property type="entry name" value="ArsR-like_HTH"/>
</dbReference>
<dbReference type="InterPro" id="IPR000835">
    <property type="entry name" value="HTH_MarR-typ"/>
</dbReference>
<evidence type="ECO:0000259" key="2">
    <source>
        <dbReference type="PROSITE" id="PS50995"/>
    </source>
</evidence>
<dbReference type="Proteomes" id="UP001199642">
    <property type="component" value="Chromosome"/>
</dbReference>
<feature type="compositionally biased region" description="Basic residues" evidence="1">
    <location>
        <begin position="1"/>
        <end position="13"/>
    </location>
</feature>
<proteinExistence type="predicted"/>
<dbReference type="PANTHER" id="PTHR33164">
    <property type="entry name" value="TRANSCRIPTIONAL REGULATOR, MARR FAMILY"/>
    <property type="match status" value="1"/>
</dbReference>
<dbReference type="Pfam" id="PF12802">
    <property type="entry name" value="MarR_2"/>
    <property type="match status" value="1"/>
</dbReference>
<feature type="domain" description="HTH marR-type" evidence="2">
    <location>
        <begin position="1"/>
        <end position="160"/>
    </location>
</feature>
<keyword evidence="4" id="KW-1185">Reference proteome</keyword>
<dbReference type="SMART" id="SM00347">
    <property type="entry name" value="HTH_MARR"/>
    <property type="match status" value="1"/>
</dbReference>
<dbReference type="InterPro" id="IPR039422">
    <property type="entry name" value="MarR/SlyA-like"/>
</dbReference>
<feature type="compositionally biased region" description="Basic residues" evidence="1">
    <location>
        <begin position="30"/>
        <end position="40"/>
    </location>
</feature>
<dbReference type="CDD" id="cd00090">
    <property type="entry name" value="HTH_ARSR"/>
    <property type="match status" value="1"/>
</dbReference>
<dbReference type="EMBL" id="CP082781">
    <property type="protein sequence ID" value="UGS28599.1"/>
    <property type="molecule type" value="Genomic_DNA"/>
</dbReference>
<organism evidence="3 4">
    <name type="scientific">Microbacterium resistens</name>
    <dbReference type="NCBI Taxonomy" id="156977"/>
    <lineage>
        <taxon>Bacteria</taxon>
        <taxon>Bacillati</taxon>
        <taxon>Actinomycetota</taxon>
        <taxon>Actinomycetes</taxon>
        <taxon>Micrococcales</taxon>
        <taxon>Microbacteriaceae</taxon>
        <taxon>Microbacterium</taxon>
    </lineage>
</organism>
<feature type="region of interest" description="Disordered" evidence="1">
    <location>
        <begin position="1"/>
        <end position="56"/>
    </location>
</feature>
<evidence type="ECO:0000313" key="4">
    <source>
        <dbReference type="Proteomes" id="UP001199642"/>
    </source>
</evidence>
<sequence length="163" mass="17380">MHGGPHARGHRHGVPAPSDGDREGVGLHGGHGHGGHRGHRGAGMPGGRGGHGMDGRAPARLRMLEALAGGALSVSAIGEAIGVDQPRASRLVQQGVDSGWVVREADPEDARRTRIVLTDEGRRLIRGVRGERREVLGRALEALEPEERTELARLLTKLAENWR</sequence>
<dbReference type="PANTHER" id="PTHR33164:SF57">
    <property type="entry name" value="MARR-FAMILY TRANSCRIPTIONAL REGULATOR"/>
    <property type="match status" value="1"/>
</dbReference>
<feature type="compositionally biased region" description="Gly residues" evidence="1">
    <location>
        <begin position="41"/>
        <end position="52"/>
    </location>
</feature>
<name>A0ABY3RX32_9MICO</name>
<dbReference type="PROSITE" id="PS50995">
    <property type="entry name" value="HTH_MARR_2"/>
    <property type="match status" value="1"/>
</dbReference>
<protein>
    <submittedName>
        <fullName evidence="3">MarR family winged helix-turn-helix transcriptional regulator</fullName>
    </submittedName>
</protein>
<reference evidence="3 4" key="1">
    <citation type="submission" date="2023-01" db="EMBL/GenBank/DDBJ databases">
        <title>Characterization of estradiol degrading bacteria Microbacterium sp. MZT7 and reveal degrading genes through genome analysis.</title>
        <authorList>
            <person name="Hao P."/>
            <person name="Gao Y."/>
        </authorList>
    </citation>
    <scope>NUCLEOTIDE SEQUENCE [LARGE SCALE GENOMIC DNA]</scope>
    <source>
        <strain evidence="3 4">MZT7</strain>
    </source>
</reference>
<evidence type="ECO:0000256" key="1">
    <source>
        <dbReference type="SAM" id="MobiDB-lite"/>
    </source>
</evidence>
<accession>A0ABY3RX32</accession>
<evidence type="ECO:0000313" key="3">
    <source>
        <dbReference type="EMBL" id="UGS28599.1"/>
    </source>
</evidence>